<dbReference type="Proteomes" id="UP001243420">
    <property type="component" value="Chromosome"/>
</dbReference>
<dbReference type="Pfam" id="PF00106">
    <property type="entry name" value="adh_short"/>
    <property type="match status" value="1"/>
</dbReference>
<dbReference type="Gene3D" id="3.40.50.720">
    <property type="entry name" value="NAD(P)-binding Rossmann-like Domain"/>
    <property type="match status" value="1"/>
</dbReference>
<accession>A0ABY8LFN1</accession>
<evidence type="ECO:0000313" key="2">
    <source>
        <dbReference type="Proteomes" id="UP001243420"/>
    </source>
</evidence>
<gene>
    <name evidence="1" type="ORF">P8627_07565</name>
</gene>
<evidence type="ECO:0000313" key="1">
    <source>
        <dbReference type="EMBL" id="WGH80112.1"/>
    </source>
</evidence>
<organism evidence="1 2">
    <name type="scientific">Jannaschia ovalis</name>
    <dbReference type="NCBI Taxonomy" id="3038773"/>
    <lineage>
        <taxon>Bacteria</taxon>
        <taxon>Pseudomonadati</taxon>
        <taxon>Pseudomonadota</taxon>
        <taxon>Alphaproteobacteria</taxon>
        <taxon>Rhodobacterales</taxon>
        <taxon>Roseobacteraceae</taxon>
        <taxon>Jannaschia</taxon>
    </lineage>
</organism>
<dbReference type="EMBL" id="CP122537">
    <property type="protein sequence ID" value="WGH80112.1"/>
    <property type="molecule type" value="Genomic_DNA"/>
</dbReference>
<dbReference type="RefSeq" id="WP_279967159.1">
    <property type="nucleotide sequence ID" value="NZ_CP122537.1"/>
</dbReference>
<dbReference type="InterPro" id="IPR002347">
    <property type="entry name" value="SDR_fam"/>
</dbReference>
<protein>
    <submittedName>
        <fullName evidence="1">SDR family NAD(P)-dependent oxidoreductase</fullName>
    </submittedName>
</protein>
<name>A0ABY8LFN1_9RHOB</name>
<dbReference type="InterPro" id="IPR036291">
    <property type="entry name" value="NAD(P)-bd_dom_sf"/>
</dbReference>
<sequence length="223" mass="23625">MPDHAVIIGTGPGLSASLARALARRGLGLTLAARSTDDLEDLARETAARTVAMDASDPAAMAALFADLPGPLRVAVYNPSARSKGPIDALDPEAVRRALEVTAFGAFLMGAEATRLMRGNDGRHRGTILFTGASAGVKGFPRSAPFAMGKFAQRGLAQSMARELHPEGIHVAWINIDGAIGARDDRPDRLNPDAIATAYMQLIDQPISTWTNELTLRPMAEPF</sequence>
<proteinExistence type="predicted"/>
<dbReference type="PANTHER" id="PTHR43431:SF7">
    <property type="entry name" value="OXIDOREDUCTASE, SHORT CHAIN DEHYDROGENASE_REDUCTASE FAMILY (AFU_ORTHOLOGUE AFUA_5G14000)"/>
    <property type="match status" value="1"/>
</dbReference>
<keyword evidence="2" id="KW-1185">Reference proteome</keyword>
<dbReference type="SUPFAM" id="SSF51735">
    <property type="entry name" value="NAD(P)-binding Rossmann-fold domains"/>
    <property type="match status" value="1"/>
</dbReference>
<dbReference type="PANTHER" id="PTHR43431">
    <property type="entry name" value="OXIDOREDUCTASE, SHORT CHAIN DEHYDROGENASE/REDUCTASE FAMILY (AFU_ORTHOLOGUE AFUA_5G14000)"/>
    <property type="match status" value="1"/>
</dbReference>
<reference evidence="1 2" key="1">
    <citation type="submission" date="2023-04" db="EMBL/GenBank/DDBJ databases">
        <title>Jannaschia ovalis sp. nov., a marine bacterium isolated from sea tidal flat.</title>
        <authorList>
            <person name="Kwon D.Y."/>
            <person name="Kim J.-J."/>
        </authorList>
    </citation>
    <scope>NUCLEOTIDE SEQUENCE [LARGE SCALE GENOMIC DNA]</scope>
    <source>
        <strain evidence="1 2">GRR-S6-38</strain>
    </source>
</reference>